<organism evidence="2 3">
    <name type="scientific">Deinococcus xinjiangensis</name>
    <dbReference type="NCBI Taxonomy" id="457454"/>
    <lineage>
        <taxon>Bacteria</taxon>
        <taxon>Thermotogati</taxon>
        <taxon>Deinococcota</taxon>
        <taxon>Deinococci</taxon>
        <taxon>Deinococcales</taxon>
        <taxon>Deinococcaceae</taxon>
        <taxon>Deinococcus</taxon>
    </lineage>
</organism>
<keyword evidence="1" id="KW-1133">Transmembrane helix</keyword>
<gene>
    <name evidence="2" type="ORF">Dxin01_00864</name>
</gene>
<keyword evidence="1" id="KW-0812">Transmembrane</keyword>
<comment type="caution">
    <text evidence="2">The sequence shown here is derived from an EMBL/GenBank/DDBJ whole genome shotgun (WGS) entry which is preliminary data.</text>
</comment>
<sequence>MNQSTSVGVHLSGLAALDHAIESDAPLEEKIHCIRALLEPQHYSWHCYWTPTQEQGDELEGQVRTELRAILAGPHQKMSEGQQRLLEAYGYSLWVQLTGAALGVKRQRTFSWARVFFVAAFLHLGLACGFFVAGGELLIRTPLILVLGCFFFRAAQHLTQRESRVPFAQHPAKMQGERPALLPSDAPLAAWQLHNELLQLAARAERSGDPRWCYETALATKELLPKTVQLHLERGAADDDPHFLAALHFIRVTAQRDATSETQIQQAWNEHYAFLQAKATASELAI</sequence>
<evidence type="ECO:0000256" key="1">
    <source>
        <dbReference type="SAM" id="Phobius"/>
    </source>
</evidence>
<dbReference type="Proteomes" id="UP001458946">
    <property type="component" value="Unassembled WGS sequence"/>
</dbReference>
<accession>A0ABP9V775</accession>
<proteinExistence type="predicted"/>
<evidence type="ECO:0000313" key="2">
    <source>
        <dbReference type="EMBL" id="GAA5501133.1"/>
    </source>
</evidence>
<evidence type="ECO:0008006" key="4">
    <source>
        <dbReference type="Google" id="ProtNLM"/>
    </source>
</evidence>
<name>A0ABP9V775_9DEIO</name>
<feature type="transmembrane region" description="Helical" evidence="1">
    <location>
        <begin position="112"/>
        <end position="132"/>
    </location>
</feature>
<evidence type="ECO:0000313" key="3">
    <source>
        <dbReference type="Proteomes" id="UP001458946"/>
    </source>
</evidence>
<reference evidence="2 3" key="1">
    <citation type="submission" date="2024-02" db="EMBL/GenBank/DDBJ databases">
        <title>Deinococcus xinjiangensis NBRC 107630.</title>
        <authorList>
            <person name="Ichikawa N."/>
            <person name="Katano-Makiyama Y."/>
            <person name="Hidaka K."/>
        </authorList>
    </citation>
    <scope>NUCLEOTIDE SEQUENCE [LARGE SCALE GENOMIC DNA]</scope>
    <source>
        <strain evidence="2 3">NBRC 107630</strain>
    </source>
</reference>
<protein>
    <recommendedName>
        <fullName evidence="4">DUF4129 domain-containing protein</fullName>
    </recommendedName>
</protein>
<dbReference type="EMBL" id="BAABRN010000006">
    <property type="protein sequence ID" value="GAA5501133.1"/>
    <property type="molecule type" value="Genomic_DNA"/>
</dbReference>
<keyword evidence="3" id="KW-1185">Reference proteome</keyword>
<keyword evidence="1" id="KW-0472">Membrane</keyword>
<dbReference type="RefSeq" id="WP_353541107.1">
    <property type="nucleotide sequence ID" value="NZ_BAABRN010000006.1"/>
</dbReference>